<keyword evidence="2 6" id="KW-0732">Signal</keyword>
<evidence type="ECO:0000313" key="9">
    <source>
        <dbReference type="Proteomes" id="UP000265750"/>
    </source>
</evidence>
<comment type="subcellular location">
    <subcellularLocation>
        <location evidence="1">Cell outer membrane</location>
    </subcellularLocation>
</comment>
<keyword evidence="4" id="KW-0998">Cell outer membrane</keyword>
<dbReference type="Pfam" id="PF13505">
    <property type="entry name" value="OMP_b-brl"/>
    <property type="match status" value="1"/>
</dbReference>
<dbReference type="PANTHER" id="PTHR34001:SF3">
    <property type="entry name" value="BLL7405 PROTEIN"/>
    <property type="match status" value="1"/>
</dbReference>
<dbReference type="PANTHER" id="PTHR34001">
    <property type="entry name" value="BLL7405 PROTEIN"/>
    <property type="match status" value="1"/>
</dbReference>
<dbReference type="InterPro" id="IPR051692">
    <property type="entry name" value="OMP-like"/>
</dbReference>
<dbReference type="RefSeq" id="WP_119538983.1">
    <property type="nucleotide sequence ID" value="NZ_QYRN01000003.1"/>
</dbReference>
<evidence type="ECO:0000313" key="8">
    <source>
        <dbReference type="EMBL" id="RIY01846.1"/>
    </source>
</evidence>
<evidence type="ECO:0000256" key="2">
    <source>
        <dbReference type="ARBA" id="ARBA00022729"/>
    </source>
</evidence>
<evidence type="ECO:0000256" key="6">
    <source>
        <dbReference type="SAM" id="SignalP"/>
    </source>
</evidence>
<keyword evidence="9" id="KW-1185">Reference proteome</keyword>
<feature type="chain" id="PRO_5017183606" evidence="6">
    <location>
        <begin position="20"/>
        <end position="271"/>
    </location>
</feature>
<feature type="signal peptide" evidence="6">
    <location>
        <begin position="1"/>
        <end position="19"/>
    </location>
</feature>
<evidence type="ECO:0000259" key="7">
    <source>
        <dbReference type="Pfam" id="PF13505"/>
    </source>
</evidence>
<evidence type="ECO:0000256" key="4">
    <source>
        <dbReference type="ARBA" id="ARBA00023237"/>
    </source>
</evidence>
<dbReference type="OrthoDB" id="7916126at2"/>
<dbReference type="Gene3D" id="2.40.160.20">
    <property type="match status" value="1"/>
</dbReference>
<comment type="similarity">
    <text evidence="5">Belongs to the Omp25/RopB family.</text>
</comment>
<dbReference type="GO" id="GO:0009279">
    <property type="term" value="C:cell outer membrane"/>
    <property type="evidence" value="ECO:0007669"/>
    <property type="project" value="UniProtKB-SubCell"/>
</dbReference>
<gene>
    <name evidence="8" type="ORF">D3218_05820</name>
</gene>
<proteinExistence type="inferred from homology"/>
<evidence type="ECO:0000256" key="5">
    <source>
        <dbReference type="ARBA" id="ARBA00038306"/>
    </source>
</evidence>
<comment type="caution">
    <text evidence="8">The sequence shown here is derived from an EMBL/GenBank/DDBJ whole genome shotgun (WGS) entry which is preliminary data.</text>
</comment>
<dbReference type="EMBL" id="QYRN01000003">
    <property type="protein sequence ID" value="RIY01846.1"/>
    <property type="molecule type" value="Genomic_DNA"/>
</dbReference>
<dbReference type="AlphaFoldDB" id="A0A3A1WNX3"/>
<keyword evidence="3" id="KW-0472">Membrane</keyword>
<accession>A0A3A1WNX3</accession>
<dbReference type="Proteomes" id="UP000265750">
    <property type="component" value="Unassembled WGS sequence"/>
</dbReference>
<dbReference type="InterPro" id="IPR027385">
    <property type="entry name" value="Beta-barrel_OMP"/>
</dbReference>
<name>A0A3A1WNX3_9HYPH</name>
<organism evidence="8 9">
    <name type="scientific">Aureimonas flava</name>
    <dbReference type="NCBI Taxonomy" id="2320271"/>
    <lineage>
        <taxon>Bacteria</taxon>
        <taxon>Pseudomonadati</taxon>
        <taxon>Pseudomonadota</taxon>
        <taxon>Alphaproteobacteria</taxon>
        <taxon>Hyphomicrobiales</taxon>
        <taxon>Aurantimonadaceae</taxon>
        <taxon>Aureimonas</taxon>
    </lineage>
</organism>
<dbReference type="InterPro" id="IPR011250">
    <property type="entry name" value="OMP/PagP_B-barrel"/>
</dbReference>
<feature type="domain" description="Outer membrane protein beta-barrel" evidence="7">
    <location>
        <begin position="6"/>
        <end position="270"/>
    </location>
</feature>
<evidence type="ECO:0000256" key="1">
    <source>
        <dbReference type="ARBA" id="ARBA00004442"/>
    </source>
</evidence>
<reference evidence="9" key="1">
    <citation type="submission" date="2018-09" db="EMBL/GenBank/DDBJ databases">
        <authorList>
            <person name="Tuo L."/>
        </authorList>
    </citation>
    <scope>NUCLEOTIDE SEQUENCE [LARGE SCALE GENOMIC DNA]</scope>
    <source>
        <strain evidence="9">M2BS4Y-1</strain>
    </source>
</reference>
<sequence>MKRLALLLASAALATPALAADVVYEEPAAPMVMAPVTSWTGLYLGVQGGGAFNPDDGDNLSIVPNFTGAGATFLTNAFGNSFSSEFESSFIGGAHIGYDYQIDRFVVGALVDINALDVSQRASAFSNTPAFYTAERSLDYLVTGRLRAGYLVTDMALAYVTGGFAYGEVDYGFATNSPAVNAAFPAFLSSDEDDWGYSVGGGMEVKVTNNISFGAEYLYTNLGDGGSFTRLSGGPFDGSGTAVVPGQFTDFRSNGDFDFHTITAKLSYRFN</sequence>
<dbReference type="SUPFAM" id="SSF56925">
    <property type="entry name" value="OMPA-like"/>
    <property type="match status" value="1"/>
</dbReference>
<evidence type="ECO:0000256" key="3">
    <source>
        <dbReference type="ARBA" id="ARBA00023136"/>
    </source>
</evidence>
<protein>
    <submittedName>
        <fullName evidence="8">Porin family protein</fullName>
    </submittedName>
</protein>